<protein>
    <submittedName>
        <fullName evidence="2">Uncharacterized protein LOC111499643 isoform X1</fullName>
    </submittedName>
</protein>
<dbReference type="KEGG" id="cmax:111499643"/>
<accession>A0A6J1L6K7</accession>
<name>A0A6J1L6K7_CUCMA</name>
<dbReference type="AlphaFoldDB" id="A0A6J1L6K7"/>
<evidence type="ECO:0000313" key="2">
    <source>
        <dbReference type="RefSeq" id="XP_023007028.1"/>
    </source>
</evidence>
<dbReference type="RefSeq" id="XP_023007028.1">
    <property type="nucleotide sequence ID" value="XM_023151260.1"/>
</dbReference>
<gene>
    <name evidence="2" type="primary">LOC111499643</name>
</gene>
<dbReference type="GeneID" id="111499643"/>
<reference evidence="2" key="1">
    <citation type="submission" date="2025-08" db="UniProtKB">
        <authorList>
            <consortium name="RefSeq"/>
        </authorList>
    </citation>
    <scope>IDENTIFICATION</scope>
    <source>
        <tissue evidence="2">Young leaves</tissue>
    </source>
</reference>
<keyword evidence="1" id="KW-1185">Reference proteome</keyword>
<evidence type="ECO:0000313" key="1">
    <source>
        <dbReference type="Proteomes" id="UP000504608"/>
    </source>
</evidence>
<proteinExistence type="predicted"/>
<dbReference type="Proteomes" id="UP000504608">
    <property type="component" value="Unplaced"/>
</dbReference>
<organism evidence="1 2">
    <name type="scientific">Cucurbita maxima</name>
    <name type="common">Pumpkin</name>
    <name type="synonym">Winter squash</name>
    <dbReference type="NCBI Taxonomy" id="3661"/>
    <lineage>
        <taxon>Eukaryota</taxon>
        <taxon>Viridiplantae</taxon>
        <taxon>Streptophyta</taxon>
        <taxon>Embryophyta</taxon>
        <taxon>Tracheophyta</taxon>
        <taxon>Spermatophyta</taxon>
        <taxon>Magnoliopsida</taxon>
        <taxon>eudicotyledons</taxon>
        <taxon>Gunneridae</taxon>
        <taxon>Pentapetalae</taxon>
        <taxon>rosids</taxon>
        <taxon>fabids</taxon>
        <taxon>Cucurbitales</taxon>
        <taxon>Cucurbitaceae</taxon>
        <taxon>Cucurbiteae</taxon>
        <taxon>Cucurbita</taxon>
    </lineage>
</organism>
<sequence>MIATNGGHNLTDEDIPAKFLDGKFTGNNHFGARVNWVCRDGKCFSQGKEEEFDRIHPTVKPSRPFPRCALEGVKVCLSTHLCVCLCPILAHGLPREVITITSCTNCVKHQSVANYCGPKGDIYRKLRDGFWKGIKCIILLNMLFHLSKFRENCKSFPILSLTSPFED</sequence>